<evidence type="ECO:0000313" key="1">
    <source>
        <dbReference type="EMBL" id="KAF5360030.1"/>
    </source>
</evidence>
<comment type="caution">
    <text evidence="1">The sequence shown here is derived from an EMBL/GenBank/DDBJ whole genome shotgun (WGS) entry which is preliminary data.</text>
</comment>
<accession>A0A8H5G866</accession>
<proteinExistence type="predicted"/>
<reference evidence="1 2" key="1">
    <citation type="journal article" date="2020" name="ISME J.">
        <title>Uncovering the hidden diversity of litter-decomposition mechanisms in mushroom-forming fungi.</title>
        <authorList>
            <person name="Floudas D."/>
            <person name="Bentzer J."/>
            <person name="Ahren D."/>
            <person name="Johansson T."/>
            <person name="Persson P."/>
            <person name="Tunlid A."/>
        </authorList>
    </citation>
    <scope>NUCLEOTIDE SEQUENCE [LARGE SCALE GENOMIC DNA]</scope>
    <source>
        <strain evidence="1 2">CBS 291.85</strain>
    </source>
</reference>
<dbReference type="Proteomes" id="UP000559256">
    <property type="component" value="Unassembled WGS sequence"/>
</dbReference>
<dbReference type="AlphaFoldDB" id="A0A8H5G866"/>
<dbReference type="EMBL" id="JAACJM010000045">
    <property type="protein sequence ID" value="KAF5360030.1"/>
    <property type="molecule type" value="Genomic_DNA"/>
</dbReference>
<organism evidence="1 2">
    <name type="scientific">Tetrapyrgos nigripes</name>
    <dbReference type="NCBI Taxonomy" id="182062"/>
    <lineage>
        <taxon>Eukaryota</taxon>
        <taxon>Fungi</taxon>
        <taxon>Dikarya</taxon>
        <taxon>Basidiomycota</taxon>
        <taxon>Agaricomycotina</taxon>
        <taxon>Agaricomycetes</taxon>
        <taxon>Agaricomycetidae</taxon>
        <taxon>Agaricales</taxon>
        <taxon>Marasmiineae</taxon>
        <taxon>Marasmiaceae</taxon>
        <taxon>Tetrapyrgos</taxon>
    </lineage>
</organism>
<keyword evidence="2" id="KW-1185">Reference proteome</keyword>
<sequence>MQQPMSPPSAPFPHLSNPVVTKEDIEKAIRDVWAFDVAQATLDDGMAMRKTAEQILTSGSDEDILNTVGVRVTPGENLDVNEVKSVLDELRKEWFRLVERERKGKEDPLGRKLLWKAMGICQKVIDRR</sequence>
<name>A0A8H5G866_9AGAR</name>
<gene>
    <name evidence="1" type="ORF">D9758_007649</name>
</gene>
<protein>
    <submittedName>
        <fullName evidence="1">Uncharacterized protein</fullName>
    </submittedName>
</protein>
<evidence type="ECO:0000313" key="2">
    <source>
        <dbReference type="Proteomes" id="UP000559256"/>
    </source>
</evidence>